<dbReference type="InterPro" id="IPR044549">
    <property type="entry name" value="bHLH_AtIBH1-like"/>
</dbReference>
<keyword evidence="2" id="KW-0805">Transcription regulation</keyword>
<evidence type="ECO:0000313" key="6">
    <source>
        <dbReference type="EMBL" id="KAG7647391.1"/>
    </source>
</evidence>
<reference evidence="6 7" key="1">
    <citation type="submission" date="2020-12" db="EMBL/GenBank/DDBJ databases">
        <title>Concerted genomic and epigenomic changes stabilize Arabidopsis allopolyploids.</title>
        <authorList>
            <person name="Chen Z."/>
        </authorList>
    </citation>
    <scope>NUCLEOTIDE SEQUENCE [LARGE SCALE GENOMIC DNA]</scope>
    <source>
        <strain evidence="6">Allo738</strain>
        <tissue evidence="6">Leaf</tissue>
    </source>
</reference>
<evidence type="ECO:0000256" key="2">
    <source>
        <dbReference type="ARBA" id="ARBA00023015"/>
    </source>
</evidence>
<evidence type="ECO:0000256" key="5">
    <source>
        <dbReference type="SAM" id="MobiDB-lite"/>
    </source>
</evidence>
<evidence type="ECO:0000256" key="3">
    <source>
        <dbReference type="ARBA" id="ARBA00023163"/>
    </source>
</evidence>
<dbReference type="AlphaFoldDB" id="A0A8T2GJB7"/>
<feature type="region of interest" description="Disordered" evidence="5">
    <location>
        <begin position="39"/>
        <end position="66"/>
    </location>
</feature>
<dbReference type="GO" id="GO:0005634">
    <property type="term" value="C:nucleus"/>
    <property type="evidence" value="ECO:0007669"/>
    <property type="project" value="UniProtKB-SubCell"/>
</dbReference>
<gene>
    <name evidence="6" type="ORF">ISN45_At01g024320</name>
</gene>
<keyword evidence="4" id="KW-0539">Nucleus</keyword>
<keyword evidence="3" id="KW-0804">Transcription</keyword>
<name>A0A8T2GJB7_9BRAS</name>
<dbReference type="Proteomes" id="UP000694240">
    <property type="component" value="Chromosome 1"/>
</dbReference>
<feature type="compositionally biased region" description="Basic and acidic residues" evidence="5">
    <location>
        <begin position="39"/>
        <end position="51"/>
    </location>
</feature>
<dbReference type="EMBL" id="JAEFBK010000001">
    <property type="protein sequence ID" value="KAG7647391.1"/>
    <property type="molecule type" value="Genomic_DNA"/>
</dbReference>
<keyword evidence="7" id="KW-1185">Reference proteome</keyword>
<dbReference type="InterPro" id="IPR044660">
    <property type="entry name" value="IBH1-like"/>
</dbReference>
<evidence type="ECO:0000256" key="1">
    <source>
        <dbReference type="ARBA" id="ARBA00004123"/>
    </source>
</evidence>
<protein>
    <submittedName>
        <fullName evidence="6">Uncharacterized protein</fullName>
    </submittedName>
</protein>
<comment type="subcellular location">
    <subcellularLocation>
        <location evidence="1">Nucleus</location>
    </subcellularLocation>
</comment>
<evidence type="ECO:0000313" key="7">
    <source>
        <dbReference type="Proteomes" id="UP000694240"/>
    </source>
</evidence>
<dbReference type="GO" id="GO:0006355">
    <property type="term" value="P:regulation of DNA-templated transcription"/>
    <property type="evidence" value="ECO:0007669"/>
    <property type="project" value="InterPro"/>
</dbReference>
<accession>A0A8T2GJB7</accession>
<evidence type="ECO:0000256" key="4">
    <source>
        <dbReference type="ARBA" id="ARBA00023242"/>
    </source>
</evidence>
<dbReference type="PANTHER" id="PTHR33124">
    <property type="entry name" value="TRANSCRIPTION FACTOR IBH1-LIKE 1"/>
    <property type="match status" value="1"/>
</dbReference>
<proteinExistence type="predicted"/>
<sequence>MHVKLSLWLKHFVVTILIYKYRPPSRPLHHNSVFISKKAMEESRSNREQRKQTKKKTGRGSGSGSIQIKMRKLRVLIPGGRRLNQPDLLLTKTADYIMHLELRIRFLKAISDIYSLS</sequence>
<comment type="caution">
    <text evidence="6">The sequence shown here is derived from an EMBL/GenBank/DDBJ whole genome shotgun (WGS) entry which is preliminary data.</text>
</comment>
<dbReference type="CDD" id="cd11444">
    <property type="entry name" value="bHLH_AtIBH1_like"/>
    <property type="match status" value="1"/>
</dbReference>
<dbReference type="SMR" id="A0A8T2GJB7"/>
<organism evidence="6 7">
    <name type="scientific">Arabidopsis thaliana x Arabidopsis arenosa</name>
    <dbReference type="NCBI Taxonomy" id="1240361"/>
    <lineage>
        <taxon>Eukaryota</taxon>
        <taxon>Viridiplantae</taxon>
        <taxon>Streptophyta</taxon>
        <taxon>Embryophyta</taxon>
        <taxon>Tracheophyta</taxon>
        <taxon>Spermatophyta</taxon>
        <taxon>Magnoliopsida</taxon>
        <taxon>eudicotyledons</taxon>
        <taxon>Gunneridae</taxon>
        <taxon>Pentapetalae</taxon>
        <taxon>rosids</taxon>
        <taxon>malvids</taxon>
        <taxon>Brassicales</taxon>
        <taxon>Brassicaceae</taxon>
        <taxon>Camelineae</taxon>
        <taxon>Arabidopsis</taxon>
    </lineage>
</organism>
<dbReference type="PANTHER" id="PTHR33124:SF104">
    <property type="entry name" value="TRANSCRIPTION FACTOR"/>
    <property type="match status" value="1"/>
</dbReference>